<feature type="region of interest" description="Disordered" evidence="1">
    <location>
        <begin position="532"/>
        <end position="584"/>
    </location>
</feature>
<gene>
    <name evidence="3" type="ORF">DNF11_2560</name>
</gene>
<evidence type="ECO:0000259" key="2">
    <source>
        <dbReference type="Pfam" id="PF20222"/>
    </source>
</evidence>
<proteinExistence type="predicted"/>
<dbReference type="PANTHER" id="PTHR15180">
    <property type="entry name" value="GENERAL TRANSCRIPTION FACTOR 3C POLYPEPTIDE 1"/>
    <property type="match status" value="1"/>
</dbReference>
<dbReference type="VEuPathDB" id="FungiDB:DNF11_2560"/>
<dbReference type="InterPro" id="IPR046488">
    <property type="entry name" value="Sfc3/Tfc3_C"/>
</dbReference>
<dbReference type="InterPro" id="IPR044210">
    <property type="entry name" value="Tfc3-like"/>
</dbReference>
<sequence length="1550" mass="169200">MLTRLLQHCVREVALDGEEGSDVERLFSFVEAFCAHLPEDARPVLDGAYRAFVWRTLLHDARVHVGVAVRKGTSCGQQRSSILAKGREASSAPTPIESGALEALVEAHGDALRVYVDAELVRRTLTGTEAPFASAAAYVALQHVYRARERGVTVVDLGARTHYDPKTVYYLVKLLLERELVAKFTARETGEVSNYVVGRPFLAHNALWQAQQRAAGPSDVGTPTWVDLDTIASEWDDAPLTGEADEDEAGALAMPPLDPHDGDVLAYPMLSDEQSAVWLHSRQDLLSERLARMLRMSPSHMTPRRYLPTRLGLRRVPTLRRGFLAFLHHHLSAGHIERVRVQFAHATPLYVRATDAWLGGGGGARAAAAPASAAAARVPLRYDATLEYQLLTLIDAYGAHGCTMHELAQRLGCSSEVKRMVEQILSRQVVRTPPPYAALAVCAPFEQSGRERRIRYYTARGFAARCEADGLSMSTALGVGDASAPAAPVPPVPDTLPSECLFPDAATLAATLPTVGVSTGFFRDVPGPVVLRGAKRTAPTDPATGRAKRGRPRKGEVRPKPIKSEAASPPPPAPAPAPRAPEPRSNLSVFQRVKLLTQVLAEAGGALDEVEIPRRTRMYLDAGPAASAAGGDLSDRTTRTKTIEEAQRRGVVRTIKVPRTDDAQRPRTLLHLTHLPPDALQEALRSATSAPETRGVVAYADVKAEHAGLSTTEATAPWLDTTPVTYGHDDPLDDPSTQRAFARHAHLLRQYYGFPHGSAARLQLFDEAAQAAAGEDRVFSLAYFVHEAPLRTLVALVPVRLTTPAVVRAVTAATSARVDAVPAPVARRLGLGRQRAHRQRLATYAAQLIELGLAESVGDDRYRLTTRAPVPRWPPSESDVRDVSTPAQRQAYWAAVRSAVDASDPKRVPSYLAAPHAWRDTFALRGVQKAFLRRYAWPLPPDALERLAAAVFAPRAAVEAFFVSRTSRAHSTAASMAHKVAARQAQRTHEWDAALADVRQHGPPEAGEPRALAQLAHKYIHGRDTVTPAALRQRIAAALGMHRRVRTSTTTRGRRRSRAFVWTPEHQATLRDAHVILTHRQRAWRAMHGAAALADDWSALHQLFSPDAPPSEAAAWRARRRQLTAAPHEQVGLMLVERAWHDVAARGRADGSLPDPAWPHPSSVDLRAHIAYLRQHIDRAQLLQAHAEEAARTVLPRRLTAQDAAAWTPVVPRRPSLVDDTSAPMVHRLQQMRTTARSVRAIEQPVGAEASCALATMLVPTRVSRAELATWTELVGAERLERAIALAVERRILQHADGTLTYTDERQRALSTSVPAVHAAYRRAQAAGHVQVHPAATESETAAWLSLLETRRVHASLDMAPLAALRRRPKLNARTLDDVETECRLTLTWDALPPLPDVRPPDALVLRVSSALAAALERAGPSGMLASDAPLDAGAHRAFIVEGPRLVHERFAASWQVPTLRGPPVWPRAWIDVHGDTHWPVWHARVAHVLARVSARPGTSIEALVADADRLEVYDVVRACADAGCIAIRGAAPFLRPRDAYVVPCSPWFM</sequence>
<dbReference type="Pfam" id="PF20222">
    <property type="entry name" value="DUF6581"/>
    <property type="match status" value="1"/>
</dbReference>
<accession>A0A3G2S6K8</accession>
<evidence type="ECO:0000256" key="1">
    <source>
        <dbReference type="SAM" id="MobiDB-lite"/>
    </source>
</evidence>
<reference evidence="3 4" key="1">
    <citation type="submission" date="2018-10" db="EMBL/GenBank/DDBJ databases">
        <title>Complete genome sequence of Malassezia restricta CBS 7877.</title>
        <authorList>
            <person name="Morand S.C."/>
            <person name="Bertignac M."/>
            <person name="Iltis A."/>
            <person name="Kolder I."/>
            <person name="Pirovano W."/>
            <person name="Jourdain R."/>
            <person name="Clavaud C."/>
        </authorList>
    </citation>
    <scope>NUCLEOTIDE SEQUENCE [LARGE SCALE GENOMIC DNA]</scope>
    <source>
        <strain evidence="3 4">CBS 7877</strain>
    </source>
</reference>
<dbReference type="Proteomes" id="UP000269793">
    <property type="component" value="Chromosome IV"/>
</dbReference>
<keyword evidence="4" id="KW-1185">Reference proteome</keyword>
<feature type="compositionally biased region" description="Pro residues" evidence="1">
    <location>
        <begin position="568"/>
        <end position="580"/>
    </location>
</feature>
<protein>
    <submittedName>
        <fullName evidence="3">B-block binding subunit of TFIIIC</fullName>
    </submittedName>
</protein>
<dbReference type="GO" id="GO:0006384">
    <property type="term" value="P:transcription initiation at RNA polymerase III promoter"/>
    <property type="evidence" value="ECO:0007669"/>
    <property type="project" value="InterPro"/>
</dbReference>
<evidence type="ECO:0000313" key="4">
    <source>
        <dbReference type="Proteomes" id="UP000269793"/>
    </source>
</evidence>
<dbReference type="GO" id="GO:0042791">
    <property type="term" value="P:5S class rRNA transcription by RNA polymerase III"/>
    <property type="evidence" value="ECO:0007669"/>
    <property type="project" value="TreeGrafter"/>
</dbReference>
<organism evidence="3 4">
    <name type="scientific">Malassezia restricta (strain ATCC 96810 / NBRC 103918 / CBS 7877)</name>
    <name type="common">Seborrheic dermatitis infection agent</name>
    <dbReference type="NCBI Taxonomy" id="425264"/>
    <lineage>
        <taxon>Eukaryota</taxon>
        <taxon>Fungi</taxon>
        <taxon>Dikarya</taxon>
        <taxon>Basidiomycota</taxon>
        <taxon>Ustilaginomycotina</taxon>
        <taxon>Malasseziomycetes</taxon>
        <taxon>Malasseziales</taxon>
        <taxon>Malasseziaceae</taxon>
        <taxon>Malassezia</taxon>
    </lineage>
</organism>
<dbReference type="GO" id="GO:0003677">
    <property type="term" value="F:DNA binding"/>
    <property type="evidence" value="ECO:0007669"/>
    <property type="project" value="InterPro"/>
</dbReference>
<dbReference type="OrthoDB" id="68020at2759"/>
<evidence type="ECO:0000313" key="3">
    <source>
        <dbReference type="EMBL" id="AYO43510.1"/>
    </source>
</evidence>
<dbReference type="EMBL" id="CP033151">
    <property type="protein sequence ID" value="AYO43510.1"/>
    <property type="molecule type" value="Genomic_DNA"/>
</dbReference>
<feature type="compositionally biased region" description="Basic and acidic residues" evidence="1">
    <location>
        <begin position="553"/>
        <end position="563"/>
    </location>
</feature>
<name>A0A3G2S6K8_MALR7</name>
<dbReference type="PANTHER" id="PTHR15180:SF1">
    <property type="entry name" value="GENERAL TRANSCRIPTION FACTOR 3C POLYPEPTIDE 1"/>
    <property type="match status" value="1"/>
</dbReference>
<dbReference type="GO" id="GO:0000127">
    <property type="term" value="C:transcription factor TFIIIC complex"/>
    <property type="evidence" value="ECO:0007669"/>
    <property type="project" value="InterPro"/>
</dbReference>
<feature type="domain" description="Transcription factor tau subunit sfc3/Tfc3 C-terminal" evidence="2">
    <location>
        <begin position="1061"/>
        <end position="1505"/>
    </location>
</feature>